<evidence type="ECO:0000259" key="2">
    <source>
        <dbReference type="Pfam" id="PF00149"/>
    </source>
</evidence>
<dbReference type="PANTHER" id="PTHR30337:SF7">
    <property type="entry name" value="PHOSPHOESTERASE"/>
    <property type="match status" value="1"/>
</dbReference>
<dbReference type="InterPro" id="IPR050535">
    <property type="entry name" value="DNA_Repair-Maintenance_Comp"/>
</dbReference>
<accession>A0A348G355</accession>
<evidence type="ECO:0000313" key="4">
    <source>
        <dbReference type="Proteomes" id="UP000266934"/>
    </source>
</evidence>
<dbReference type="EMBL" id="AP018907">
    <property type="protein sequence ID" value="BBF93988.1"/>
    <property type="molecule type" value="Genomic_DNA"/>
</dbReference>
<organism evidence="3 4">
    <name type="scientific">Blastochloris tepida</name>
    <dbReference type="NCBI Taxonomy" id="2233851"/>
    <lineage>
        <taxon>Bacteria</taxon>
        <taxon>Pseudomonadati</taxon>
        <taxon>Pseudomonadota</taxon>
        <taxon>Alphaproteobacteria</taxon>
        <taxon>Hyphomicrobiales</taxon>
        <taxon>Blastochloridaceae</taxon>
        <taxon>Blastochloris</taxon>
    </lineage>
</organism>
<dbReference type="SUPFAM" id="SSF56300">
    <property type="entry name" value="Metallo-dependent phosphatases"/>
    <property type="match status" value="1"/>
</dbReference>
<evidence type="ECO:0000313" key="3">
    <source>
        <dbReference type="EMBL" id="BBF93988.1"/>
    </source>
</evidence>
<dbReference type="InterPro" id="IPR014576">
    <property type="entry name" value="Pesterase_YhaO"/>
</dbReference>
<protein>
    <submittedName>
        <fullName evidence="3">Metallophosphoesterase</fullName>
    </submittedName>
</protein>
<dbReference type="PIRSF" id="PIRSF033091">
    <property type="entry name" value="Pesterase_YhaO"/>
    <property type="match status" value="1"/>
</dbReference>
<proteinExistence type="predicted"/>
<dbReference type="Proteomes" id="UP000266934">
    <property type="component" value="Chromosome"/>
</dbReference>
<sequence>MPAASFQFLHAADLHLDSPLRGLARRGEVAGAFVEASRRALENLVNAAIAERVAFVIIAGDLYDGDWRDYATGQVFARQMGRLAQAGIRVFLVRGNHDAESVITRQLPLPDAVHSFSVRAVESIAIEDLGVVLHGRGFAGRHVAENVARTYPPAAPGRLNIGVLHTSLTGRDGHDVYAPCSIEDLKQTGYDYWALGHVHQREVVAEDPFIVFPGNLQGRHARETGPKGATLVRVEGGRIRAVEARTLDAARFDHRTLDLADIEAPADLARAARAAIATAREAADGRPLALRLTLAGETALHDHLHARTEQVSEEMQALAWDAGSDVLIEKVCLATRPRRRGMSLSAIAGFDEIVAEVAADPAFRADIQRTLADLRSKTPAEALDLLGLGGADGEALAEAAIAAARDAAMTAIADAEPEREA</sequence>
<keyword evidence="4" id="KW-1185">Reference proteome</keyword>
<dbReference type="AlphaFoldDB" id="A0A348G355"/>
<dbReference type="InterPro" id="IPR004843">
    <property type="entry name" value="Calcineurin-like_PHP"/>
</dbReference>
<keyword evidence="1" id="KW-0378">Hydrolase</keyword>
<dbReference type="Gene3D" id="3.60.21.10">
    <property type="match status" value="1"/>
</dbReference>
<dbReference type="RefSeq" id="WP_126401145.1">
    <property type="nucleotide sequence ID" value="NZ_AP018907.1"/>
</dbReference>
<gene>
    <name evidence="3" type="ORF">BLTE_26730</name>
</gene>
<dbReference type="InterPro" id="IPR029052">
    <property type="entry name" value="Metallo-depent_PP-like"/>
</dbReference>
<evidence type="ECO:0000256" key="1">
    <source>
        <dbReference type="ARBA" id="ARBA00022801"/>
    </source>
</evidence>
<dbReference type="CDD" id="cd00840">
    <property type="entry name" value="MPP_Mre11_N"/>
    <property type="match status" value="1"/>
</dbReference>
<dbReference type="Pfam" id="PF00149">
    <property type="entry name" value="Metallophos"/>
    <property type="match status" value="1"/>
</dbReference>
<dbReference type="KEGG" id="blag:BLTE_26730"/>
<feature type="domain" description="Calcineurin-like phosphoesterase" evidence="2">
    <location>
        <begin position="7"/>
        <end position="200"/>
    </location>
</feature>
<dbReference type="PANTHER" id="PTHR30337">
    <property type="entry name" value="COMPONENT OF ATP-DEPENDENT DSDNA EXONUCLEASE"/>
    <property type="match status" value="1"/>
</dbReference>
<dbReference type="GO" id="GO:0016787">
    <property type="term" value="F:hydrolase activity"/>
    <property type="evidence" value="ECO:0007669"/>
    <property type="project" value="UniProtKB-KW"/>
</dbReference>
<reference evidence="3 4" key="1">
    <citation type="submission" date="2018-08" db="EMBL/GenBank/DDBJ databases">
        <title>Complete genome sequencing of Blastochloris tepida GI.</title>
        <authorList>
            <person name="Tsukatani Y."/>
            <person name="Mori H."/>
        </authorList>
    </citation>
    <scope>NUCLEOTIDE SEQUENCE [LARGE SCALE GENOMIC DNA]</scope>
    <source>
        <strain evidence="3 4">GI</strain>
    </source>
</reference>
<dbReference type="InterPro" id="IPR041796">
    <property type="entry name" value="Mre11_N"/>
</dbReference>
<dbReference type="OrthoDB" id="9773856at2"/>
<name>A0A348G355_9HYPH</name>